<comment type="subcellular location">
    <subcellularLocation>
        <location evidence="1">Membrane</location>
        <topology evidence="1">Single-pass type I membrane protein</topology>
    </subcellularLocation>
</comment>
<dbReference type="OrthoDB" id="6160056at2759"/>
<evidence type="ECO:0000256" key="4">
    <source>
        <dbReference type="ARBA" id="ARBA00022729"/>
    </source>
</evidence>
<protein>
    <submittedName>
        <fullName evidence="8">Uncharacterized protein</fullName>
    </submittedName>
</protein>
<keyword evidence="7" id="KW-0325">Glycoprotein</keyword>
<organism evidence="8 9">
    <name type="scientific">Paramuricea clavata</name>
    <name type="common">Red gorgonian</name>
    <name type="synonym">Violescent sea-whip</name>
    <dbReference type="NCBI Taxonomy" id="317549"/>
    <lineage>
        <taxon>Eukaryota</taxon>
        <taxon>Metazoa</taxon>
        <taxon>Cnidaria</taxon>
        <taxon>Anthozoa</taxon>
        <taxon>Octocorallia</taxon>
        <taxon>Malacalcyonacea</taxon>
        <taxon>Plexauridae</taxon>
        <taxon>Paramuricea</taxon>
    </lineage>
</organism>
<dbReference type="EMBL" id="CACRXK020001543">
    <property type="protein sequence ID" value="CAB3989739.1"/>
    <property type="molecule type" value="Genomic_DNA"/>
</dbReference>
<dbReference type="Proteomes" id="UP001152795">
    <property type="component" value="Unassembled WGS sequence"/>
</dbReference>
<dbReference type="InterPro" id="IPR007947">
    <property type="entry name" value="CD164_MGC24"/>
</dbReference>
<gene>
    <name evidence="8" type="ORF">PACLA_8A029869</name>
</gene>
<evidence type="ECO:0000313" key="9">
    <source>
        <dbReference type="Proteomes" id="UP001152795"/>
    </source>
</evidence>
<keyword evidence="5" id="KW-1133">Transmembrane helix</keyword>
<dbReference type="GO" id="GO:0016020">
    <property type="term" value="C:membrane"/>
    <property type="evidence" value="ECO:0007669"/>
    <property type="project" value="UniProtKB-SubCell"/>
</dbReference>
<evidence type="ECO:0000256" key="5">
    <source>
        <dbReference type="ARBA" id="ARBA00022989"/>
    </source>
</evidence>
<sequence>MLFLRVNKVAVQLFCIALFCFVFLAHSAHGQTATTKAAMFVTPSNVITSAINNASDAVLKSGSSTFIPTISIANVSNTAVPLHISTVSPTDKPPKTTVKYSPKDTGRKFDGLSFFGGMILGAVVCVALLFSVKYYQAKKRSYHSL</sequence>
<keyword evidence="6" id="KW-0472">Membrane</keyword>
<evidence type="ECO:0000313" key="8">
    <source>
        <dbReference type="EMBL" id="CAB3989739.1"/>
    </source>
</evidence>
<evidence type="ECO:0000256" key="1">
    <source>
        <dbReference type="ARBA" id="ARBA00004479"/>
    </source>
</evidence>
<evidence type="ECO:0000256" key="7">
    <source>
        <dbReference type="ARBA" id="ARBA00023180"/>
    </source>
</evidence>
<dbReference type="Pfam" id="PF05283">
    <property type="entry name" value="MGC-24"/>
    <property type="match status" value="1"/>
</dbReference>
<reference evidence="8" key="1">
    <citation type="submission" date="2020-04" db="EMBL/GenBank/DDBJ databases">
        <authorList>
            <person name="Alioto T."/>
            <person name="Alioto T."/>
            <person name="Gomez Garrido J."/>
        </authorList>
    </citation>
    <scope>NUCLEOTIDE SEQUENCE</scope>
    <source>
        <strain evidence="8">A484AB</strain>
    </source>
</reference>
<accession>A0A6S7GJI0</accession>
<evidence type="ECO:0000256" key="3">
    <source>
        <dbReference type="ARBA" id="ARBA00022692"/>
    </source>
</evidence>
<comment type="similarity">
    <text evidence="2">Belongs to the CD164 family.</text>
</comment>
<comment type="caution">
    <text evidence="8">The sequence shown here is derived from an EMBL/GenBank/DDBJ whole genome shotgun (WGS) entry which is preliminary data.</text>
</comment>
<evidence type="ECO:0000256" key="2">
    <source>
        <dbReference type="ARBA" id="ARBA00005341"/>
    </source>
</evidence>
<keyword evidence="4" id="KW-0732">Signal</keyword>
<keyword evidence="3" id="KW-0812">Transmembrane</keyword>
<proteinExistence type="inferred from homology"/>
<dbReference type="AlphaFoldDB" id="A0A6S7GJI0"/>
<evidence type="ECO:0000256" key="6">
    <source>
        <dbReference type="ARBA" id="ARBA00023136"/>
    </source>
</evidence>
<name>A0A6S7GJI0_PARCT</name>
<keyword evidence="9" id="KW-1185">Reference proteome</keyword>